<dbReference type="Gene3D" id="3.40.50.300">
    <property type="entry name" value="P-loop containing nucleotide triphosphate hydrolases"/>
    <property type="match status" value="1"/>
</dbReference>
<dbReference type="InterPro" id="IPR044304">
    <property type="entry name" value="NUBPL-like"/>
</dbReference>
<organism evidence="3 4">
    <name type="scientific">Candidatus Methanolliviera hydrocarbonicum</name>
    <dbReference type="NCBI Taxonomy" id="2491085"/>
    <lineage>
        <taxon>Archaea</taxon>
        <taxon>Methanobacteriati</taxon>
        <taxon>Methanobacteriota</taxon>
        <taxon>Candidatus Methanoliparia</taxon>
        <taxon>Candidatus Methanoliparales</taxon>
        <taxon>Candidatus Methanollivieraceae</taxon>
        <taxon>Candidatus Methanolliviera</taxon>
    </lineage>
</organism>
<dbReference type="GO" id="GO:0005524">
    <property type="term" value="F:ATP binding"/>
    <property type="evidence" value="ECO:0007669"/>
    <property type="project" value="UniProtKB-KW"/>
</dbReference>
<dbReference type="PANTHER" id="PTHR42961">
    <property type="entry name" value="IRON-SULFUR PROTEIN NUBPL"/>
    <property type="match status" value="1"/>
</dbReference>
<keyword evidence="1" id="KW-0547">Nucleotide-binding</keyword>
<evidence type="ECO:0000313" key="4">
    <source>
        <dbReference type="Proteomes" id="UP000320766"/>
    </source>
</evidence>
<accession>A0A520KVY2</accession>
<dbReference type="SUPFAM" id="SSF52540">
    <property type="entry name" value="P-loop containing nucleoside triphosphate hydrolases"/>
    <property type="match status" value="1"/>
</dbReference>
<evidence type="ECO:0000256" key="1">
    <source>
        <dbReference type="ARBA" id="ARBA00022741"/>
    </source>
</evidence>
<dbReference type="InterPro" id="IPR033756">
    <property type="entry name" value="YlxH/NBP35"/>
</dbReference>
<name>A0A520KVY2_9EURY</name>
<protein>
    <submittedName>
        <fullName evidence="3">Uncharacterized protein</fullName>
    </submittedName>
</protein>
<dbReference type="GO" id="GO:0016226">
    <property type="term" value="P:iron-sulfur cluster assembly"/>
    <property type="evidence" value="ECO:0007669"/>
    <property type="project" value="InterPro"/>
</dbReference>
<sequence>MGMVIDPRLNIIDKSLIATVLALTLSRLGYHVGLLDLDLSAPSAHVILGIESVYPKEEKGIVPPVVHGIEFMSIVYFTGDGAAVIHIQER</sequence>
<reference evidence="3 4" key="1">
    <citation type="journal article" date="2019" name="Nat. Microbiol.">
        <title>Wide diversity of methane and short-chain alkane metabolisms in uncultured archaea.</title>
        <authorList>
            <person name="Borrel G."/>
            <person name="Adam P.S."/>
            <person name="McKay L.J."/>
            <person name="Chen L.X."/>
            <person name="Sierra-Garcia I.N."/>
            <person name="Sieber C.M."/>
            <person name="Letourneur Q."/>
            <person name="Ghozlane A."/>
            <person name="Andersen G.L."/>
            <person name="Li W.J."/>
            <person name="Hallam S.J."/>
            <person name="Muyzer G."/>
            <person name="de Oliveira V.M."/>
            <person name="Inskeep W.P."/>
            <person name="Banfield J.F."/>
            <person name="Gribaldo S."/>
        </authorList>
    </citation>
    <scope>NUCLEOTIDE SEQUENCE [LARGE SCALE GENOMIC DNA]</scope>
    <source>
        <strain evidence="3">NM1b</strain>
    </source>
</reference>
<dbReference type="Pfam" id="PF10609">
    <property type="entry name" value="ParA"/>
    <property type="match status" value="1"/>
</dbReference>
<proteinExistence type="predicted"/>
<evidence type="ECO:0000256" key="2">
    <source>
        <dbReference type="ARBA" id="ARBA00022840"/>
    </source>
</evidence>
<keyword evidence="2" id="KW-0067">ATP-binding</keyword>
<dbReference type="EMBL" id="RXIL01000145">
    <property type="protein sequence ID" value="RZN66998.1"/>
    <property type="molecule type" value="Genomic_DNA"/>
</dbReference>
<comment type="caution">
    <text evidence="3">The sequence shown here is derived from an EMBL/GenBank/DDBJ whole genome shotgun (WGS) entry which is preliminary data.</text>
</comment>
<dbReference type="AlphaFoldDB" id="A0A520KVY2"/>
<dbReference type="PANTHER" id="PTHR42961:SF2">
    <property type="entry name" value="IRON-SULFUR PROTEIN NUBPL"/>
    <property type="match status" value="1"/>
</dbReference>
<gene>
    <name evidence="3" type="ORF">EF807_07975</name>
</gene>
<dbReference type="Proteomes" id="UP000320766">
    <property type="component" value="Unassembled WGS sequence"/>
</dbReference>
<evidence type="ECO:0000313" key="3">
    <source>
        <dbReference type="EMBL" id="RZN66998.1"/>
    </source>
</evidence>
<dbReference type="GO" id="GO:0051539">
    <property type="term" value="F:4 iron, 4 sulfur cluster binding"/>
    <property type="evidence" value="ECO:0007669"/>
    <property type="project" value="TreeGrafter"/>
</dbReference>
<dbReference type="InterPro" id="IPR027417">
    <property type="entry name" value="P-loop_NTPase"/>
</dbReference>